<gene>
    <name evidence="1" type="ORF">EVA_06087</name>
</gene>
<organism evidence="1">
    <name type="scientific">gut metagenome</name>
    <dbReference type="NCBI Taxonomy" id="749906"/>
    <lineage>
        <taxon>unclassified sequences</taxon>
        <taxon>metagenomes</taxon>
        <taxon>organismal metagenomes</taxon>
    </lineage>
</organism>
<dbReference type="AlphaFoldDB" id="J9GFT9"/>
<name>J9GFT9_9ZZZZ</name>
<protein>
    <submittedName>
        <fullName evidence="1">Uncharacterized protein</fullName>
    </submittedName>
</protein>
<evidence type="ECO:0000313" key="1">
    <source>
        <dbReference type="EMBL" id="EJX05804.1"/>
    </source>
</evidence>
<sequence>MKCRILPASLDASHAAKGNSMLFLDVRADGYTICSARADRCNRRLQDGLAIPYWW</sequence>
<comment type="caution">
    <text evidence="1">The sequence shown here is derived from an EMBL/GenBank/DDBJ whole genome shotgun (WGS) entry which is preliminary data.</text>
</comment>
<proteinExistence type="predicted"/>
<accession>J9GFT9</accession>
<reference evidence="1" key="1">
    <citation type="journal article" date="2012" name="PLoS ONE">
        <title>Gene sets for utilization of primary and secondary nutrition supplies in the distal gut of endangered iberian lynx.</title>
        <authorList>
            <person name="Alcaide M."/>
            <person name="Messina E."/>
            <person name="Richter M."/>
            <person name="Bargiela R."/>
            <person name="Peplies J."/>
            <person name="Huws S.A."/>
            <person name="Newbold C.J."/>
            <person name="Golyshin P.N."/>
            <person name="Simon M.A."/>
            <person name="Lopez G."/>
            <person name="Yakimov M.M."/>
            <person name="Ferrer M."/>
        </authorList>
    </citation>
    <scope>NUCLEOTIDE SEQUENCE</scope>
</reference>
<dbReference type="EMBL" id="AMCI01001355">
    <property type="protein sequence ID" value="EJX05804.1"/>
    <property type="molecule type" value="Genomic_DNA"/>
</dbReference>